<dbReference type="SUPFAM" id="SSF53901">
    <property type="entry name" value="Thiolase-like"/>
    <property type="match status" value="1"/>
</dbReference>
<protein>
    <recommendedName>
        <fullName evidence="3">Beta-ketoacyl synthase-like N-terminal domain-containing protein</fullName>
    </recommendedName>
</protein>
<dbReference type="InterPro" id="IPR016039">
    <property type="entry name" value="Thiolase-like"/>
</dbReference>
<dbReference type="GO" id="GO:0006633">
    <property type="term" value="P:fatty acid biosynthetic process"/>
    <property type="evidence" value="ECO:0007669"/>
    <property type="project" value="TreeGrafter"/>
</dbReference>
<feature type="domain" description="Beta-ketoacyl synthase-like N-terminal" evidence="3">
    <location>
        <begin position="11"/>
        <end position="75"/>
    </location>
</feature>
<dbReference type="Gene3D" id="3.40.47.10">
    <property type="match status" value="1"/>
</dbReference>
<dbReference type="Proteomes" id="UP000663868">
    <property type="component" value="Unassembled WGS sequence"/>
</dbReference>
<evidence type="ECO:0000259" key="3">
    <source>
        <dbReference type="Pfam" id="PF00109"/>
    </source>
</evidence>
<keyword evidence="2" id="KW-0597">Phosphoprotein</keyword>
<dbReference type="GO" id="GO:0004312">
    <property type="term" value="F:fatty acid synthase activity"/>
    <property type="evidence" value="ECO:0007669"/>
    <property type="project" value="TreeGrafter"/>
</dbReference>
<dbReference type="AlphaFoldDB" id="A0A820GWR9"/>
<keyword evidence="1" id="KW-0596">Phosphopantetheine</keyword>
<sequence>MPTINNNTSLEEIALIGMSCEFAGDIHSPNDLWHALKESRDVGSTTPIDRFDLKSFTAHMLNMDNNGQLHQQLLRADAEPASIDPYHRSPILKFIDLHDGAGYSVKKMNHANAAARMRPEHRSRFYGPNSLLYHFNLHDPNVSLDVACSSS</sequence>
<evidence type="ECO:0000313" key="5">
    <source>
        <dbReference type="Proteomes" id="UP000663868"/>
    </source>
</evidence>
<reference evidence="4" key="1">
    <citation type="submission" date="2021-02" db="EMBL/GenBank/DDBJ databases">
        <authorList>
            <person name="Nowell W R."/>
        </authorList>
    </citation>
    <scope>NUCLEOTIDE SEQUENCE</scope>
</reference>
<dbReference type="InterPro" id="IPR050091">
    <property type="entry name" value="PKS_NRPS_Biosynth_Enz"/>
</dbReference>
<organism evidence="4 5">
    <name type="scientific">Adineta steineri</name>
    <dbReference type="NCBI Taxonomy" id="433720"/>
    <lineage>
        <taxon>Eukaryota</taxon>
        <taxon>Metazoa</taxon>
        <taxon>Spiralia</taxon>
        <taxon>Gnathifera</taxon>
        <taxon>Rotifera</taxon>
        <taxon>Eurotatoria</taxon>
        <taxon>Bdelloidea</taxon>
        <taxon>Adinetida</taxon>
        <taxon>Adinetidae</taxon>
        <taxon>Adineta</taxon>
    </lineage>
</organism>
<evidence type="ECO:0000256" key="1">
    <source>
        <dbReference type="ARBA" id="ARBA00022450"/>
    </source>
</evidence>
<proteinExistence type="predicted"/>
<accession>A0A820GWR9</accession>
<comment type="caution">
    <text evidence="4">The sequence shown here is derived from an EMBL/GenBank/DDBJ whole genome shotgun (WGS) entry which is preliminary data.</text>
</comment>
<evidence type="ECO:0000313" key="4">
    <source>
        <dbReference type="EMBL" id="CAF4286222.1"/>
    </source>
</evidence>
<name>A0A820GWR9_9BILA</name>
<dbReference type="GO" id="GO:0044550">
    <property type="term" value="P:secondary metabolite biosynthetic process"/>
    <property type="evidence" value="ECO:0007669"/>
    <property type="project" value="TreeGrafter"/>
</dbReference>
<dbReference type="PANTHER" id="PTHR43775:SF37">
    <property type="entry name" value="SI:DKEY-61P9.11"/>
    <property type="match status" value="1"/>
</dbReference>
<dbReference type="InterPro" id="IPR014030">
    <property type="entry name" value="Ketoacyl_synth_N"/>
</dbReference>
<gene>
    <name evidence="4" type="ORF">KXQ929_LOCUS44727</name>
</gene>
<evidence type="ECO:0000256" key="2">
    <source>
        <dbReference type="ARBA" id="ARBA00022553"/>
    </source>
</evidence>
<dbReference type="EMBL" id="CAJOBB010013133">
    <property type="protein sequence ID" value="CAF4286222.1"/>
    <property type="molecule type" value="Genomic_DNA"/>
</dbReference>
<dbReference type="PANTHER" id="PTHR43775">
    <property type="entry name" value="FATTY ACID SYNTHASE"/>
    <property type="match status" value="1"/>
</dbReference>
<dbReference type="Pfam" id="PF00109">
    <property type="entry name" value="ketoacyl-synt"/>
    <property type="match status" value="1"/>
</dbReference>